<name>A0A7C8ICX8_9PLEO</name>
<proteinExistence type="predicted"/>
<evidence type="ECO:0000313" key="2">
    <source>
        <dbReference type="Proteomes" id="UP000481861"/>
    </source>
</evidence>
<keyword evidence="2" id="KW-1185">Reference proteome</keyword>
<sequence>MNRTGAMEETKARFGQHVQHKQDLELQKVSTTLTGKTMSNIKQNISSRKIAPLRQTDLWRRSLRLRQFCVVLLVILCLRHFLQLRRPLGNSNKTAIPPHAYHVHHEMPQPRIEPEQCDMTNTLKTRQFGFNITNEGPNQWQLLDSVQTTRKNFRGRILVERGAPSQGSDIEVHVTARSSEQARLDDLTFAESKSTLTIGYDLEEMAALCTDFDIVVHLRPNIEQVVELFEIRTNTLDIWFEQGLGWKVNNFITHTSYGETRMMAFRPFPDRMVAHNISVSSTYGLLTGEFVLPKENLELHNTDGEIGVYIFPNLLDTTERIYTKSISVSTGSGPLTLMSSPSLPWPVQDYTHRLSISSVSGDIRAQTPHGSFTNYSSVSGDITCHIQPFSTNLQNAKNEIYTKSMLGNLDVRVGDVFQQSHRQYNPLLNTVSEHSVEKGRLELAYGHDWFGDVEANIGQGKLEFGGTSMKKVQKKKGSVKGRRGSKGESMINAHVVSGELDLKLGL</sequence>
<evidence type="ECO:0000313" key="1">
    <source>
        <dbReference type="EMBL" id="KAF2873952.1"/>
    </source>
</evidence>
<comment type="caution">
    <text evidence="1">The sequence shown here is derived from an EMBL/GenBank/DDBJ whole genome shotgun (WGS) entry which is preliminary data.</text>
</comment>
<dbReference type="EMBL" id="JAADJZ010000006">
    <property type="protein sequence ID" value="KAF2873952.1"/>
    <property type="molecule type" value="Genomic_DNA"/>
</dbReference>
<reference evidence="1 2" key="1">
    <citation type="submission" date="2020-01" db="EMBL/GenBank/DDBJ databases">
        <authorList>
            <consortium name="DOE Joint Genome Institute"/>
            <person name="Haridas S."/>
            <person name="Albert R."/>
            <person name="Binder M."/>
            <person name="Bloem J."/>
            <person name="Labutti K."/>
            <person name="Salamov A."/>
            <person name="Andreopoulos B."/>
            <person name="Baker S.E."/>
            <person name="Barry K."/>
            <person name="Bills G."/>
            <person name="Bluhm B.H."/>
            <person name="Cannon C."/>
            <person name="Castanera R."/>
            <person name="Culley D.E."/>
            <person name="Daum C."/>
            <person name="Ezra D."/>
            <person name="Gonzalez J.B."/>
            <person name="Henrissat B."/>
            <person name="Kuo A."/>
            <person name="Liang C."/>
            <person name="Lipzen A."/>
            <person name="Lutzoni F."/>
            <person name="Magnuson J."/>
            <person name="Mondo S."/>
            <person name="Nolan M."/>
            <person name="Ohm R."/>
            <person name="Pangilinan J."/>
            <person name="Park H.-J.H."/>
            <person name="Ramirez L."/>
            <person name="Alfaro M."/>
            <person name="Sun H."/>
            <person name="Tritt A."/>
            <person name="Yoshinaga Y."/>
            <person name="Zwiers L.-H.L."/>
            <person name="Turgeon B.G."/>
            <person name="Goodwin S.B."/>
            <person name="Spatafora J.W."/>
            <person name="Crous P.W."/>
            <person name="Grigoriev I.V."/>
        </authorList>
    </citation>
    <scope>NUCLEOTIDE SEQUENCE [LARGE SCALE GENOMIC DNA]</scope>
    <source>
        <strain evidence="1 2">CBS 611.86</strain>
    </source>
</reference>
<protein>
    <submittedName>
        <fullName evidence="1">Uncharacterized protein</fullName>
    </submittedName>
</protein>
<gene>
    <name evidence="1" type="ORF">BDV95DRAFT_317461</name>
</gene>
<dbReference type="AlphaFoldDB" id="A0A7C8ICX8"/>
<organism evidence="1 2">
    <name type="scientific">Massariosphaeria phaeospora</name>
    <dbReference type="NCBI Taxonomy" id="100035"/>
    <lineage>
        <taxon>Eukaryota</taxon>
        <taxon>Fungi</taxon>
        <taxon>Dikarya</taxon>
        <taxon>Ascomycota</taxon>
        <taxon>Pezizomycotina</taxon>
        <taxon>Dothideomycetes</taxon>
        <taxon>Pleosporomycetidae</taxon>
        <taxon>Pleosporales</taxon>
        <taxon>Pleosporales incertae sedis</taxon>
        <taxon>Massariosphaeria</taxon>
    </lineage>
</organism>
<accession>A0A7C8ICX8</accession>
<dbReference type="OrthoDB" id="3539644at2759"/>
<dbReference type="Proteomes" id="UP000481861">
    <property type="component" value="Unassembled WGS sequence"/>
</dbReference>